<evidence type="ECO:0000256" key="7">
    <source>
        <dbReference type="SAM" id="Phobius"/>
    </source>
</evidence>
<evidence type="ECO:0000256" key="6">
    <source>
        <dbReference type="ARBA" id="ARBA00023012"/>
    </source>
</evidence>
<dbReference type="PROSITE" id="PS50109">
    <property type="entry name" value="HIS_KIN"/>
    <property type="match status" value="1"/>
</dbReference>
<keyword evidence="6" id="KW-0902">Two-component regulatory system</keyword>
<gene>
    <name evidence="9" type="ORF">CP373A1_10335</name>
</gene>
<evidence type="ECO:0000256" key="2">
    <source>
        <dbReference type="ARBA" id="ARBA00022679"/>
    </source>
</evidence>
<evidence type="ECO:0000256" key="1">
    <source>
        <dbReference type="ARBA" id="ARBA00022553"/>
    </source>
</evidence>
<dbReference type="SMART" id="SM00387">
    <property type="entry name" value="HATPase_c"/>
    <property type="match status" value="1"/>
</dbReference>
<dbReference type="PANTHER" id="PTHR43065:SF10">
    <property type="entry name" value="PEROXIDE STRESS-ACTIVATED HISTIDINE KINASE MAK3"/>
    <property type="match status" value="1"/>
</dbReference>
<dbReference type="Gene3D" id="3.30.565.10">
    <property type="entry name" value="Histidine kinase-like ATPase, C-terminal domain"/>
    <property type="match status" value="1"/>
</dbReference>
<comment type="caution">
    <text evidence="9">The sequence shown here is derived from an EMBL/GenBank/DDBJ whole genome shotgun (WGS) entry which is preliminary data.</text>
</comment>
<keyword evidence="2" id="KW-0808">Transferase</keyword>
<evidence type="ECO:0000313" key="9">
    <source>
        <dbReference type="EMBL" id="OBY10971.1"/>
    </source>
</evidence>
<keyword evidence="5" id="KW-0067">ATP-binding</keyword>
<evidence type="ECO:0000313" key="10">
    <source>
        <dbReference type="Proteomes" id="UP000092714"/>
    </source>
</evidence>
<keyword evidence="7" id="KW-0472">Membrane</keyword>
<name>A0A1B8RQ65_9CLOT</name>
<keyword evidence="4" id="KW-0418">Kinase</keyword>
<feature type="transmembrane region" description="Helical" evidence="7">
    <location>
        <begin position="21"/>
        <end position="37"/>
    </location>
</feature>
<dbReference type="AlphaFoldDB" id="A0A1B8RQ65"/>
<dbReference type="GO" id="GO:0000160">
    <property type="term" value="P:phosphorelay signal transduction system"/>
    <property type="evidence" value="ECO:0007669"/>
    <property type="project" value="UniProtKB-KW"/>
</dbReference>
<dbReference type="InterPro" id="IPR003594">
    <property type="entry name" value="HATPase_dom"/>
</dbReference>
<proteinExistence type="predicted"/>
<evidence type="ECO:0000256" key="5">
    <source>
        <dbReference type="ARBA" id="ARBA00022840"/>
    </source>
</evidence>
<dbReference type="InterPro" id="IPR005467">
    <property type="entry name" value="His_kinase_dom"/>
</dbReference>
<evidence type="ECO:0000256" key="3">
    <source>
        <dbReference type="ARBA" id="ARBA00022741"/>
    </source>
</evidence>
<dbReference type="SUPFAM" id="SSF55874">
    <property type="entry name" value="ATPase domain of HSP90 chaperone/DNA topoisomerase II/histidine kinase"/>
    <property type="match status" value="1"/>
</dbReference>
<protein>
    <recommendedName>
        <fullName evidence="8">Histidine kinase domain-containing protein</fullName>
    </recommendedName>
</protein>
<keyword evidence="7" id="KW-0812">Transmembrane</keyword>
<keyword evidence="3" id="KW-0547">Nucleotide-binding</keyword>
<feature type="transmembrane region" description="Helical" evidence="7">
    <location>
        <begin position="143"/>
        <end position="163"/>
    </location>
</feature>
<evidence type="ECO:0000259" key="8">
    <source>
        <dbReference type="PROSITE" id="PS50109"/>
    </source>
</evidence>
<sequence length="404" mass="45765">MVFVIVPNSCVENNHKNKKNKLILAVVLVSLGLQIVMECIGNSSVSIIMTHLAPFFIVWMFYREDGVSVAISYNILYLICGLMALFSSFFCEIIKSQFPIEYIEISALLCVYSINCIFILLILINKNIFYKIYRTIKTRNISIVFLILLTFFLDLLLIFTKVINSSKEVIYTSCVLIIIVLVFIGATLYFAVIERRAREIEKLNNALEGRIEELRKVKHDYGAQISYLYGLHLMKRYERAGELLKDIINGHNSINDAIEISNNSDSVISIITKGIKHNGINIILDEQADLNNIDITELELQRVLSNIISNAVTAMDGQGTLAIRTYENFNDIIICVRNNGPMIGNIIIDKIFESGFSTKKNINKEHGFGLAIVKETVEKCNGKISVTSDIEKTEFIIILPRKKV</sequence>
<keyword evidence="7" id="KW-1133">Transmembrane helix</keyword>
<dbReference type="GO" id="GO:0005524">
    <property type="term" value="F:ATP binding"/>
    <property type="evidence" value="ECO:0007669"/>
    <property type="project" value="UniProtKB-KW"/>
</dbReference>
<dbReference type="eggNOG" id="COG3290">
    <property type="taxonomic scope" value="Bacteria"/>
</dbReference>
<dbReference type="InterPro" id="IPR036890">
    <property type="entry name" value="HATPase_C_sf"/>
</dbReference>
<reference evidence="9 10" key="1">
    <citation type="submission" date="2016-06" db="EMBL/GenBank/DDBJ databases">
        <authorList>
            <person name="Kjaerup R.B."/>
            <person name="Dalgaard T.S."/>
            <person name="Juul-Madsen H.R."/>
        </authorList>
    </citation>
    <scope>NUCLEOTIDE SEQUENCE [LARGE SCALE GENOMIC DNA]</scope>
    <source>
        <strain evidence="9 10">373-A1</strain>
    </source>
</reference>
<dbReference type="PANTHER" id="PTHR43065">
    <property type="entry name" value="SENSOR HISTIDINE KINASE"/>
    <property type="match status" value="1"/>
</dbReference>
<organism evidence="9 10">
    <name type="scientific">Clostridium paraputrificum</name>
    <dbReference type="NCBI Taxonomy" id="29363"/>
    <lineage>
        <taxon>Bacteria</taxon>
        <taxon>Bacillati</taxon>
        <taxon>Bacillota</taxon>
        <taxon>Clostridia</taxon>
        <taxon>Eubacteriales</taxon>
        <taxon>Clostridiaceae</taxon>
        <taxon>Clostridium</taxon>
    </lineage>
</organism>
<feature type="transmembrane region" description="Helical" evidence="7">
    <location>
        <begin position="169"/>
        <end position="192"/>
    </location>
</feature>
<keyword evidence="1" id="KW-0597">Phosphoprotein</keyword>
<accession>A0A1B8RQ65</accession>
<feature type="transmembrane region" description="Helical" evidence="7">
    <location>
        <begin position="69"/>
        <end position="90"/>
    </location>
</feature>
<feature type="transmembrane region" description="Helical" evidence="7">
    <location>
        <begin position="43"/>
        <end position="62"/>
    </location>
</feature>
<evidence type="ECO:0000256" key="4">
    <source>
        <dbReference type="ARBA" id="ARBA00022777"/>
    </source>
</evidence>
<dbReference type="Proteomes" id="UP000092714">
    <property type="component" value="Unassembled WGS sequence"/>
</dbReference>
<feature type="domain" description="Histidine kinase" evidence="8">
    <location>
        <begin position="195"/>
        <end position="403"/>
    </location>
</feature>
<dbReference type="Pfam" id="PF02518">
    <property type="entry name" value="HATPase_c"/>
    <property type="match status" value="1"/>
</dbReference>
<dbReference type="EMBL" id="MAPZ01000019">
    <property type="protein sequence ID" value="OBY10971.1"/>
    <property type="molecule type" value="Genomic_DNA"/>
</dbReference>
<keyword evidence="10" id="KW-1185">Reference proteome</keyword>
<feature type="transmembrane region" description="Helical" evidence="7">
    <location>
        <begin position="102"/>
        <end position="123"/>
    </location>
</feature>
<dbReference type="GO" id="GO:0016301">
    <property type="term" value="F:kinase activity"/>
    <property type="evidence" value="ECO:0007669"/>
    <property type="project" value="UniProtKB-KW"/>
</dbReference>